<keyword evidence="6" id="KW-0507">mRNA processing</keyword>
<dbReference type="CDD" id="cd02646">
    <property type="entry name" value="R3H_G-patch"/>
    <property type="match status" value="1"/>
</dbReference>
<evidence type="ECO:0000259" key="10">
    <source>
        <dbReference type="PROSITE" id="PS50174"/>
    </source>
</evidence>
<dbReference type="GO" id="GO:0005634">
    <property type="term" value="C:nucleus"/>
    <property type="evidence" value="ECO:0007669"/>
    <property type="project" value="UniProtKB-SubCell"/>
</dbReference>
<dbReference type="EMBL" id="JAANBB010000128">
    <property type="protein sequence ID" value="KAF7549209.1"/>
    <property type="molecule type" value="Genomic_DNA"/>
</dbReference>
<dbReference type="GO" id="GO:0006397">
    <property type="term" value="P:mRNA processing"/>
    <property type="evidence" value="ECO:0007669"/>
    <property type="project" value="UniProtKB-KW"/>
</dbReference>
<feature type="compositionally biased region" description="Basic and acidic residues" evidence="9">
    <location>
        <begin position="16"/>
        <end position="25"/>
    </location>
</feature>
<sequence>MPFIGDFAGFTLADEARQTSQHDHSSWSVSSNLRQRPVAFVSAGPSEPLKQLDDLLEESSRKQAEESSTESLPDDPSPRRATPDLPKVDDDSSDDEEEEEEEEKEEEGSEDGIDDEEKLIGPDELEEIIQDKAVAEEELSFFFDLKGDPQQESSKRSPVHIPDRPSSRDSSSSDEVILFKGRDAQRKVQPTISMTQMRTEIQVVEDQMAAGPSDSLPTGNKKVKRTKPRQRRKIPSASNDIDDDILADYIANMRENGDADDILGLGAGNRRELGGTDFYVSDDLSSDEDTDDLKALHDRDADATARARNGDSTVEGEDGDSESELDNETLAKLIAGQELGIDEDVQLLDSASDSSSSTGKEDTKNRMDSNDDFDLMDWERPSLNRRKGKAARAQINFNVSDSELEQTLQAAWKGDRLKKSERKKQREQLRALGMLGKRANPEDLRVKYPDGMNMEQVADEFEAFLLGSDEVLTLPPMDNNARKMIHDLAGKFKIKSKSTGKGDQRRPTLHRTLRTLPYVEATFNQAVNRINRRYFPRLDMKGKRSQRAPPPVRSGDKAATYRDGEIIGAAAPELGTENRGRAMLEKMGWSSGTALGTADNQGILQPVTQAMKRSKAGLG</sequence>
<feature type="compositionally biased region" description="Acidic residues" evidence="9">
    <location>
        <begin position="314"/>
        <end position="327"/>
    </location>
</feature>
<keyword evidence="5" id="KW-0963">Cytoplasm</keyword>
<dbReference type="InterPro" id="IPR000467">
    <property type="entry name" value="G_patch_dom"/>
</dbReference>
<feature type="compositionally biased region" description="Basic and acidic residues" evidence="9">
    <location>
        <begin position="76"/>
        <end position="90"/>
    </location>
</feature>
<keyword evidence="8" id="KW-0539">Nucleus</keyword>
<comment type="caution">
    <text evidence="12">The sequence shown here is derived from an EMBL/GenBank/DDBJ whole genome shotgun (WGS) entry which is preliminary data.</text>
</comment>
<evidence type="ECO:0000256" key="7">
    <source>
        <dbReference type="ARBA" id="ARBA00023187"/>
    </source>
</evidence>
<feature type="compositionally biased region" description="Basic and acidic residues" evidence="9">
    <location>
        <begin position="292"/>
        <end position="309"/>
    </location>
</feature>
<evidence type="ECO:0000256" key="1">
    <source>
        <dbReference type="ARBA" id="ARBA00004123"/>
    </source>
</evidence>
<dbReference type="PROSITE" id="PS51061">
    <property type="entry name" value="R3H"/>
    <property type="match status" value="1"/>
</dbReference>
<dbReference type="SMART" id="SM00443">
    <property type="entry name" value="G_patch"/>
    <property type="match status" value="1"/>
</dbReference>
<evidence type="ECO:0000313" key="12">
    <source>
        <dbReference type="EMBL" id="KAF7549209.1"/>
    </source>
</evidence>
<dbReference type="GO" id="GO:0003676">
    <property type="term" value="F:nucleic acid binding"/>
    <property type="evidence" value="ECO:0007669"/>
    <property type="project" value="UniProtKB-UniRule"/>
</dbReference>
<feature type="compositionally biased region" description="Acidic residues" evidence="9">
    <location>
        <begin position="91"/>
        <end position="124"/>
    </location>
</feature>
<evidence type="ECO:0000256" key="5">
    <source>
        <dbReference type="ARBA" id="ARBA00022490"/>
    </source>
</evidence>
<dbReference type="SUPFAM" id="SSF82708">
    <property type="entry name" value="R3H domain"/>
    <property type="match status" value="1"/>
</dbReference>
<evidence type="ECO:0000256" key="3">
    <source>
        <dbReference type="ARBA" id="ARBA00010306"/>
    </source>
</evidence>
<dbReference type="InterPro" id="IPR036867">
    <property type="entry name" value="R3H_dom_sf"/>
</dbReference>
<keyword evidence="7" id="KW-0508">mRNA splicing</keyword>
<accession>A0A9P5HEZ6</accession>
<dbReference type="GO" id="GO:0008380">
    <property type="term" value="P:RNA splicing"/>
    <property type="evidence" value="ECO:0007669"/>
    <property type="project" value="UniProtKB-KW"/>
</dbReference>
<evidence type="ECO:0000256" key="2">
    <source>
        <dbReference type="ARBA" id="ARBA00004496"/>
    </source>
</evidence>
<feature type="domain" description="G-patch" evidence="10">
    <location>
        <begin position="576"/>
        <end position="619"/>
    </location>
</feature>
<dbReference type="OrthoDB" id="21470at2759"/>
<evidence type="ECO:0000256" key="6">
    <source>
        <dbReference type="ARBA" id="ARBA00022664"/>
    </source>
</evidence>
<dbReference type="GO" id="GO:0005737">
    <property type="term" value="C:cytoplasm"/>
    <property type="evidence" value="ECO:0007669"/>
    <property type="project" value="UniProtKB-SubCell"/>
</dbReference>
<feature type="region of interest" description="Disordered" evidence="9">
    <location>
        <begin position="269"/>
        <end position="328"/>
    </location>
</feature>
<gene>
    <name evidence="12" type="ORF">G7Z17_g6557</name>
</gene>
<name>A0A9P5HEZ6_9HYPO</name>
<dbReference type="AlphaFoldDB" id="A0A9P5HEZ6"/>
<feature type="region of interest" description="Disordered" evidence="9">
    <location>
        <begin position="143"/>
        <end position="188"/>
    </location>
</feature>
<protein>
    <recommendedName>
        <fullName evidence="4">Protein SQS1</fullName>
    </recommendedName>
</protein>
<feature type="compositionally biased region" description="Basic and acidic residues" evidence="9">
    <location>
        <begin position="50"/>
        <end position="65"/>
    </location>
</feature>
<comment type="subcellular location">
    <subcellularLocation>
        <location evidence="2">Cytoplasm</location>
    </subcellularLocation>
    <subcellularLocation>
        <location evidence="1">Nucleus</location>
    </subcellularLocation>
</comment>
<keyword evidence="13" id="KW-1185">Reference proteome</keyword>
<feature type="region of interest" description="Disordered" evidence="9">
    <location>
        <begin position="207"/>
        <end position="239"/>
    </location>
</feature>
<feature type="compositionally biased region" description="Basic and acidic residues" evidence="9">
    <location>
        <begin position="359"/>
        <end position="369"/>
    </location>
</feature>
<dbReference type="PANTHER" id="PTHR14195">
    <property type="entry name" value="G PATCH DOMAIN CONTAINING PROTEIN 2"/>
    <property type="match status" value="1"/>
</dbReference>
<dbReference type="Gene3D" id="3.30.1370.50">
    <property type="entry name" value="R3H-like domain"/>
    <property type="match status" value="1"/>
</dbReference>
<dbReference type="InterPro" id="IPR001374">
    <property type="entry name" value="R3H_dom"/>
</dbReference>
<feature type="compositionally biased region" description="Basic and acidic residues" evidence="9">
    <location>
        <begin position="145"/>
        <end position="167"/>
    </location>
</feature>
<dbReference type="Pfam" id="PF01585">
    <property type="entry name" value="G-patch"/>
    <property type="match status" value="1"/>
</dbReference>
<feature type="region of interest" description="Disordered" evidence="9">
    <location>
        <begin position="16"/>
        <end position="124"/>
    </location>
</feature>
<dbReference type="InterPro" id="IPR034082">
    <property type="entry name" value="R3H_G-patch"/>
</dbReference>
<reference evidence="12" key="1">
    <citation type="submission" date="2020-03" db="EMBL/GenBank/DDBJ databases">
        <title>Draft Genome Sequence of Cylindrodendrum hubeiense.</title>
        <authorList>
            <person name="Buettner E."/>
            <person name="Kellner H."/>
        </authorList>
    </citation>
    <scope>NUCLEOTIDE SEQUENCE</scope>
    <source>
        <strain evidence="12">IHI 201604</strain>
    </source>
</reference>
<evidence type="ECO:0000313" key="13">
    <source>
        <dbReference type="Proteomes" id="UP000722485"/>
    </source>
</evidence>
<evidence type="ECO:0000259" key="11">
    <source>
        <dbReference type="PROSITE" id="PS51061"/>
    </source>
</evidence>
<dbReference type="InterPro" id="IPR051189">
    <property type="entry name" value="Splicing_assoc_domain"/>
</dbReference>
<organism evidence="12 13">
    <name type="scientific">Cylindrodendrum hubeiense</name>
    <dbReference type="NCBI Taxonomy" id="595255"/>
    <lineage>
        <taxon>Eukaryota</taxon>
        <taxon>Fungi</taxon>
        <taxon>Dikarya</taxon>
        <taxon>Ascomycota</taxon>
        <taxon>Pezizomycotina</taxon>
        <taxon>Sordariomycetes</taxon>
        <taxon>Hypocreomycetidae</taxon>
        <taxon>Hypocreales</taxon>
        <taxon>Nectriaceae</taxon>
        <taxon>Cylindrodendrum</taxon>
    </lineage>
</organism>
<dbReference type="SMART" id="SM00393">
    <property type="entry name" value="R3H"/>
    <property type="match status" value="1"/>
</dbReference>
<dbReference type="Pfam" id="PF01424">
    <property type="entry name" value="R3H"/>
    <property type="match status" value="1"/>
</dbReference>
<evidence type="ECO:0000256" key="8">
    <source>
        <dbReference type="ARBA" id="ARBA00023242"/>
    </source>
</evidence>
<dbReference type="Proteomes" id="UP000722485">
    <property type="component" value="Unassembled WGS sequence"/>
</dbReference>
<evidence type="ECO:0000256" key="4">
    <source>
        <dbReference type="ARBA" id="ARBA00018964"/>
    </source>
</evidence>
<feature type="compositionally biased region" description="Basic residues" evidence="9">
    <location>
        <begin position="221"/>
        <end position="234"/>
    </location>
</feature>
<feature type="domain" description="R3H" evidence="11">
    <location>
        <begin position="448"/>
        <end position="513"/>
    </location>
</feature>
<comment type="similarity">
    <text evidence="3">Belongs to the SQS1 family.</text>
</comment>
<feature type="region of interest" description="Disordered" evidence="9">
    <location>
        <begin position="344"/>
        <end position="375"/>
    </location>
</feature>
<evidence type="ECO:0000256" key="9">
    <source>
        <dbReference type="SAM" id="MobiDB-lite"/>
    </source>
</evidence>
<proteinExistence type="inferred from homology"/>
<dbReference type="PROSITE" id="PS50174">
    <property type="entry name" value="G_PATCH"/>
    <property type="match status" value="1"/>
</dbReference>